<keyword evidence="2 4" id="KW-0472">Membrane</keyword>
<sequence>MNPLPRQLHLFLFFFLVVSGGCAGPKASFILLPEENHPAGEVIIQNRQGDERLTRPFQSVEVEGTHREPSPPVQLDPASVRQQYGGLMASLPQPPLHYLLYFEFGSAQLLPESEQLLPEIARAVNARRPAEVSVEGHADTVGTLEYNYNLGLRRATAVAERLAALGAAPVRVDAASRGKNDPQVKTPDETPEPRNRRAEITIR</sequence>
<dbReference type="CDD" id="cd07185">
    <property type="entry name" value="OmpA_C-like"/>
    <property type="match status" value="1"/>
</dbReference>
<dbReference type="Pfam" id="PF00691">
    <property type="entry name" value="OmpA"/>
    <property type="match status" value="1"/>
</dbReference>
<comment type="subcellular location">
    <subcellularLocation>
        <location evidence="1">Cell outer membrane</location>
    </subcellularLocation>
</comment>
<dbReference type="PROSITE" id="PS51123">
    <property type="entry name" value="OMPA_2"/>
    <property type="match status" value="1"/>
</dbReference>
<evidence type="ECO:0000313" key="7">
    <source>
        <dbReference type="EMBL" id="GFO66686.1"/>
    </source>
</evidence>
<keyword evidence="8" id="KW-1185">Reference proteome</keyword>
<evidence type="ECO:0000256" key="2">
    <source>
        <dbReference type="ARBA" id="ARBA00023136"/>
    </source>
</evidence>
<dbReference type="InterPro" id="IPR036737">
    <property type="entry name" value="OmpA-like_sf"/>
</dbReference>
<protein>
    <recommendedName>
        <fullName evidence="6">OmpA-like domain-containing protein</fullName>
    </recommendedName>
</protein>
<gene>
    <name evidence="7" type="ORF">GMLC_02650</name>
</gene>
<reference evidence="8" key="1">
    <citation type="submission" date="2020-06" db="EMBL/GenBank/DDBJ databases">
        <title>Draft genomic sequecing of Geomonas sp. Red745.</title>
        <authorList>
            <person name="Itoh H."/>
            <person name="Xu Z.X."/>
            <person name="Ushijima N."/>
            <person name="Masuda Y."/>
            <person name="Shiratori Y."/>
            <person name="Senoo K."/>
        </authorList>
    </citation>
    <scope>NUCLEOTIDE SEQUENCE [LARGE SCALE GENOMIC DNA]</scope>
    <source>
        <strain evidence="8">Red745</strain>
    </source>
</reference>
<evidence type="ECO:0000256" key="4">
    <source>
        <dbReference type="PROSITE-ProRule" id="PRU00473"/>
    </source>
</evidence>
<dbReference type="InterPro" id="IPR050330">
    <property type="entry name" value="Bact_OuterMem_StrucFunc"/>
</dbReference>
<evidence type="ECO:0000256" key="3">
    <source>
        <dbReference type="ARBA" id="ARBA00023237"/>
    </source>
</evidence>
<dbReference type="Gene3D" id="3.30.1330.60">
    <property type="entry name" value="OmpA-like domain"/>
    <property type="match status" value="1"/>
</dbReference>
<evidence type="ECO:0000259" key="6">
    <source>
        <dbReference type="PROSITE" id="PS51123"/>
    </source>
</evidence>
<dbReference type="Proteomes" id="UP000587586">
    <property type="component" value="Unassembled WGS sequence"/>
</dbReference>
<accession>A0A6V8N2H3</accession>
<dbReference type="InterPro" id="IPR006664">
    <property type="entry name" value="OMP_bac"/>
</dbReference>
<dbReference type="PRINTS" id="PR01021">
    <property type="entry name" value="OMPADOMAIN"/>
</dbReference>
<dbReference type="GO" id="GO:0009279">
    <property type="term" value="C:cell outer membrane"/>
    <property type="evidence" value="ECO:0007669"/>
    <property type="project" value="UniProtKB-SubCell"/>
</dbReference>
<dbReference type="PANTHER" id="PTHR30329:SF21">
    <property type="entry name" value="LIPOPROTEIN YIAD-RELATED"/>
    <property type="match status" value="1"/>
</dbReference>
<dbReference type="PANTHER" id="PTHR30329">
    <property type="entry name" value="STATOR ELEMENT OF FLAGELLAR MOTOR COMPLEX"/>
    <property type="match status" value="1"/>
</dbReference>
<feature type="compositionally biased region" description="Basic and acidic residues" evidence="5">
    <location>
        <begin position="174"/>
        <end position="203"/>
    </location>
</feature>
<organism evidence="7 8">
    <name type="scientific">Geomonas limicola</name>
    <dbReference type="NCBI Taxonomy" id="2740186"/>
    <lineage>
        <taxon>Bacteria</taxon>
        <taxon>Pseudomonadati</taxon>
        <taxon>Thermodesulfobacteriota</taxon>
        <taxon>Desulfuromonadia</taxon>
        <taxon>Geobacterales</taxon>
        <taxon>Geobacteraceae</taxon>
        <taxon>Geomonas</taxon>
    </lineage>
</organism>
<evidence type="ECO:0000313" key="8">
    <source>
        <dbReference type="Proteomes" id="UP000587586"/>
    </source>
</evidence>
<feature type="domain" description="OmpA-like" evidence="6">
    <location>
        <begin position="89"/>
        <end position="203"/>
    </location>
</feature>
<evidence type="ECO:0000256" key="1">
    <source>
        <dbReference type="ARBA" id="ARBA00004442"/>
    </source>
</evidence>
<dbReference type="PROSITE" id="PS51257">
    <property type="entry name" value="PROKAR_LIPOPROTEIN"/>
    <property type="match status" value="1"/>
</dbReference>
<dbReference type="InterPro" id="IPR006665">
    <property type="entry name" value="OmpA-like"/>
</dbReference>
<keyword evidence="3" id="KW-0998">Cell outer membrane</keyword>
<dbReference type="EMBL" id="BLXZ01000001">
    <property type="protein sequence ID" value="GFO66686.1"/>
    <property type="molecule type" value="Genomic_DNA"/>
</dbReference>
<feature type="region of interest" description="Disordered" evidence="5">
    <location>
        <begin position="173"/>
        <end position="203"/>
    </location>
</feature>
<name>A0A6V8N2H3_9BACT</name>
<proteinExistence type="predicted"/>
<comment type="caution">
    <text evidence="7">The sequence shown here is derived from an EMBL/GenBank/DDBJ whole genome shotgun (WGS) entry which is preliminary data.</text>
</comment>
<dbReference type="SUPFAM" id="SSF103088">
    <property type="entry name" value="OmpA-like"/>
    <property type="match status" value="1"/>
</dbReference>
<dbReference type="AlphaFoldDB" id="A0A6V8N2H3"/>
<evidence type="ECO:0000256" key="5">
    <source>
        <dbReference type="SAM" id="MobiDB-lite"/>
    </source>
</evidence>
<dbReference type="RefSeq" id="WP_183359222.1">
    <property type="nucleotide sequence ID" value="NZ_BLXZ01000001.1"/>
</dbReference>